<keyword evidence="9" id="KW-0496">Mitochondrion</keyword>
<feature type="region of interest" description="Disordered" evidence="13">
    <location>
        <begin position="232"/>
        <end position="257"/>
    </location>
</feature>
<evidence type="ECO:0000256" key="1">
    <source>
        <dbReference type="ARBA" id="ARBA00002238"/>
    </source>
</evidence>
<reference evidence="15 16" key="1">
    <citation type="submission" date="2015-01" db="EMBL/GenBank/DDBJ databases">
        <title>The Genome Sequence of Exophiala oligosperma CBS72588.</title>
        <authorList>
            <consortium name="The Broad Institute Genomics Platform"/>
            <person name="Cuomo C."/>
            <person name="de Hoog S."/>
            <person name="Gorbushina A."/>
            <person name="Stielow B."/>
            <person name="Teixiera M."/>
            <person name="Abouelleil A."/>
            <person name="Chapman S.B."/>
            <person name="Priest M."/>
            <person name="Young S.K."/>
            <person name="Wortman J."/>
            <person name="Nusbaum C."/>
            <person name="Birren B."/>
        </authorList>
    </citation>
    <scope>NUCLEOTIDE SEQUENCE [LARGE SCALE GENOMIC DNA]</scope>
    <source>
        <strain evidence="15 16">CBS 72588</strain>
    </source>
</reference>
<keyword evidence="5 11" id="KW-0812">Transmembrane</keyword>
<dbReference type="SUPFAM" id="SSF103506">
    <property type="entry name" value="Mitochondrial carrier"/>
    <property type="match status" value="1"/>
</dbReference>
<gene>
    <name evidence="15" type="ORF">PV06_05034</name>
</gene>
<dbReference type="Proteomes" id="UP000053342">
    <property type="component" value="Unassembled WGS sequence"/>
</dbReference>
<evidence type="ECO:0000256" key="12">
    <source>
        <dbReference type="RuleBase" id="RU000488"/>
    </source>
</evidence>
<protein>
    <recommendedName>
        <fullName evidence="3">Mitochondrial thiamine pyrophosphate carrier 1</fullName>
    </recommendedName>
</protein>
<feature type="compositionally biased region" description="Low complexity" evidence="13">
    <location>
        <begin position="36"/>
        <end position="51"/>
    </location>
</feature>
<feature type="compositionally biased region" description="Basic and acidic residues" evidence="13">
    <location>
        <begin position="59"/>
        <end position="71"/>
    </location>
</feature>
<keyword evidence="10 11" id="KW-0472">Membrane</keyword>
<dbReference type="EMBL" id="KN847335">
    <property type="protein sequence ID" value="KIW43990.1"/>
    <property type="molecule type" value="Genomic_DNA"/>
</dbReference>
<organism evidence="15 16">
    <name type="scientific">Exophiala oligosperma</name>
    <dbReference type="NCBI Taxonomy" id="215243"/>
    <lineage>
        <taxon>Eukaryota</taxon>
        <taxon>Fungi</taxon>
        <taxon>Dikarya</taxon>
        <taxon>Ascomycota</taxon>
        <taxon>Pezizomycotina</taxon>
        <taxon>Eurotiomycetes</taxon>
        <taxon>Chaetothyriomycetidae</taxon>
        <taxon>Chaetothyriales</taxon>
        <taxon>Herpotrichiellaceae</taxon>
        <taxon>Exophiala</taxon>
    </lineage>
</organism>
<dbReference type="GO" id="GO:0005743">
    <property type="term" value="C:mitochondrial inner membrane"/>
    <property type="evidence" value="ECO:0007669"/>
    <property type="project" value="UniProtKB-SubCell"/>
</dbReference>
<dbReference type="PANTHER" id="PTHR24089">
    <property type="entry name" value="SOLUTE CARRIER FAMILY 25"/>
    <property type="match status" value="1"/>
</dbReference>
<dbReference type="GeneID" id="27357108"/>
<feature type="transmembrane region" description="Helical" evidence="14">
    <location>
        <begin position="402"/>
        <end position="425"/>
    </location>
</feature>
<dbReference type="Gene3D" id="1.50.40.10">
    <property type="entry name" value="Mitochondrial carrier domain"/>
    <property type="match status" value="1"/>
</dbReference>
<keyword evidence="6" id="KW-0677">Repeat</keyword>
<evidence type="ECO:0000256" key="4">
    <source>
        <dbReference type="ARBA" id="ARBA00022448"/>
    </source>
</evidence>
<feature type="compositionally biased region" description="Basic and acidic residues" evidence="13">
    <location>
        <begin position="19"/>
        <end position="31"/>
    </location>
</feature>
<evidence type="ECO:0000256" key="10">
    <source>
        <dbReference type="ARBA" id="ARBA00023136"/>
    </source>
</evidence>
<evidence type="ECO:0000313" key="16">
    <source>
        <dbReference type="Proteomes" id="UP000053342"/>
    </source>
</evidence>
<comment type="similarity">
    <text evidence="12">Belongs to the mitochondrial carrier (TC 2.A.29) family.</text>
</comment>
<evidence type="ECO:0000256" key="11">
    <source>
        <dbReference type="PROSITE-ProRule" id="PRU00282"/>
    </source>
</evidence>
<dbReference type="OrthoDB" id="270584at2759"/>
<comment type="function">
    <text evidence="1">Mitochondrial transporter that mediates uptake of thiamine pyrophosphate (ThPP) into mitochondria.</text>
</comment>
<feature type="repeat" description="Solcar" evidence="11">
    <location>
        <begin position="343"/>
        <end position="431"/>
    </location>
</feature>
<sequence length="434" mass="47045">MPLLASGHAATTLQPTRPSEMESRGPSRLLEEPPLSQTSSSSTSSTPHTFSRNTPAAVTRKDDGRAPGEPKYLDKRSLDYVLRSGFAGGLAGCAAKTVVGPLDRVKILFQASNPQFAKYTGSWTGVFVAMRHINHSEGLRGLYRGHSATLLRIFPYAGIKFLAYEQIRAVLIHNKNQETPVRRFLSGSLAGITSVFFTYPLEVVRVRLAFETKRDSRSSLSRICQQIYHEQPPQPQSLAGGHGSKHPHHGGGGGGPVAAAAATLAQRAAPKSGLVNFYRGFSPTMLGMLPYAGVSFLTHDTIGDLFRHPTLAPYTVIRSTSLAPVPPDGASGGRPRAYQRSQLTAPAELTSGAMAGLVSQTASYPLEVIRRRMQVGGAVGDGHRLSILETARRIFLERGWRGFFVGLSIGYIKVIPLGATSFYVYERAKWFLEI</sequence>
<dbReference type="AlphaFoldDB" id="A0A0D2DNG5"/>
<dbReference type="STRING" id="215243.A0A0D2DNG5"/>
<evidence type="ECO:0000256" key="9">
    <source>
        <dbReference type="ARBA" id="ARBA00023128"/>
    </source>
</evidence>
<feature type="region of interest" description="Disordered" evidence="13">
    <location>
        <begin position="1"/>
        <end position="71"/>
    </location>
</feature>
<dbReference type="GO" id="GO:0055085">
    <property type="term" value="P:transmembrane transport"/>
    <property type="evidence" value="ECO:0007669"/>
    <property type="project" value="InterPro"/>
</dbReference>
<evidence type="ECO:0000256" key="8">
    <source>
        <dbReference type="ARBA" id="ARBA00022989"/>
    </source>
</evidence>
<dbReference type="PROSITE" id="PS50920">
    <property type="entry name" value="SOLCAR"/>
    <property type="match status" value="3"/>
</dbReference>
<comment type="subcellular location">
    <subcellularLocation>
        <location evidence="2">Mitochondrion inner membrane</location>
        <topology evidence="2">Multi-pass membrane protein</topology>
    </subcellularLocation>
</comment>
<dbReference type="HOGENOM" id="CLU_015166_10_0_1"/>
<keyword evidence="7" id="KW-0999">Mitochondrion inner membrane</keyword>
<evidence type="ECO:0000256" key="13">
    <source>
        <dbReference type="SAM" id="MobiDB-lite"/>
    </source>
</evidence>
<evidence type="ECO:0000256" key="5">
    <source>
        <dbReference type="ARBA" id="ARBA00022692"/>
    </source>
</evidence>
<dbReference type="RefSeq" id="XP_016264206.1">
    <property type="nucleotide sequence ID" value="XM_016406000.1"/>
</dbReference>
<keyword evidence="16" id="KW-1185">Reference proteome</keyword>
<feature type="repeat" description="Solcar" evidence="11">
    <location>
        <begin position="178"/>
        <end position="305"/>
    </location>
</feature>
<evidence type="ECO:0000256" key="6">
    <source>
        <dbReference type="ARBA" id="ARBA00022737"/>
    </source>
</evidence>
<dbReference type="Pfam" id="PF00153">
    <property type="entry name" value="Mito_carr"/>
    <property type="match status" value="4"/>
</dbReference>
<proteinExistence type="inferred from homology"/>
<dbReference type="InterPro" id="IPR018108">
    <property type="entry name" value="MCP_transmembrane"/>
</dbReference>
<feature type="repeat" description="Solcar" evidence="11">
    <location>
        <begin position="79"/>
        <end position="170"/>
    </location>
</feature>
<dbReference type="PRINTS" id="PR00926">
    <property type="entry name" value="MITOCARRIER"/>
</dbReference>
<evidence type="ECO:0000256" key="3">
    <source>
        <dbReference type="ARBA" id="ARBA00021935"/>
    </source>
</evidence>
<dbReference type="InterPro" id="IPR023395">
    <property type="entry name" value="MCP_dom_sf"/>
</dbReference>
<evidence type="ECO:0000256" key="14">
    <source>
        <dbReference type="SAM" id="Phobius"/>
    </source>
</evidence>
<keyword evidence="4 12" id="KW-0813">Transport</keyword>
<evidence type="ECO:0000256" key="2">
    <source>
        <dbReference type="ARBA" id="ARBA00004448"/>
    </source>
</evidence>
<name>A0A0D2DNG5_9EURO</name>
<dbReference type="InterPro" id="IPR002067">
    <property type="entry name" value="MCP"/>
</dbReference>
<evidence type="ECO:0000313" key="15">
    <source>
        <dbReference type="EMBL" id="KIW43990.1"/>
    </source>
</evidence>
<dbReference type="VEuPathDB" id="FungiDB:PV06_05034"/>
<accession>A0A0D2DNG5</accession>
<evidence type="ECO:0000256" key="7">
    <source>
        <dbReference type="ARBA" id="ARBA00022792"/>
    </source>
</evidence>
<keyword evidence="8 14" id="KW-1133">Transmembrane helix</keyword>